<organism evidence="2 3">
    <name type="scientific">Pseudoalteromonas undina</name>
    <dbReference type="NCBI Taxonomy" id="43660"/>
    <lineage>
        <taxon>Bacteria</taxon>
        <taxon>Pseudomonadati</taxon>
        <taxon>Pseudomonadota</taxon>
        <taxon>Gammaproteobacteria</taxon>
        <taxon>Alteromonadales</taxon>
        <taxon>Pseudoalteromonadaceae</taxon>
        <taxon>Pseudoalteromonas</taxon>
    </lineage>
</organism>
<reference evidence="2" key="1">
    <citation type="journal article" date="2012" name="J. Bacteriol.">
        <title>Genome sequences of type strains of seven species of the marine bacterium Pseudoalteromonas.</title>
        <authorList>
            <person name="Xie B.B."/>
            <person name="Shu Y.L."/>
            <person name="Qin Q.L."/>
            <person name="Rong J.C."/>
            <person name="Zhang X.Y."/>
            <person name="Chen X.L."/>
            <person name="Shi M."/>
            <person name="He H.L."/>
            <person name="Zhou B.C."/>
            <person name="Zhang Y.Z."/>
        </authorList>
    </citation>
    <scope>NUCLEOTIDE SEQUENCE [LARGE SCALE GENOMIC DNA]</scope>
    <source>
        <strain evidence="2">NCIMB 2128</strain>
    </source>
</reference>
<reference evidence="2" key="2">
    <citation type="submission" date="2013-04" db="EMBL/GenBank/DDBJ databases">
        <title>Genome sequence of Pseudoalteromonas undina.</title>
        <authorList>
            <person name="Xie B.-B."/>
            <person name="Rong J.-C."/>
            <person name="Qin Q.-L."/>
            <person name="Shu Y.-L."/>
            <person name="Zhang Y.-Z."/>
        </authorList>
    </citation>
    <scope>NUCLEOTIDE SEQUENCE</scope>
    <source>
        <strain evidence="2">NCIMB 2128</strain>
    </source>
</reference>
<dbReference type="Pfam" id="PF05940">
    <property type="entry name" value="NnrS"/>
    <property type="match status" value="1"/>
</dbReference>
<evidence type="ECO:0000313" key="3">
    <source>
        <dbReference type="Proteomes" id="UP000016534"/>
    </source>
</evidence>
<dbReference type="EMBL" id="AHCF02000029">
    <property type="protein sequence ID" value="ERG60323.1"/>
    <property type="molecule type" value="Genomic_DNA"/>
</dbReference>
<feature type="transmembrane region" description="Helical" evidence="1">
    <location>
        <begin position="159"/>
        <end position="180"/>
    </location>
</feature>
<feature type="transmembrane region" description="Helical" evidence="1">
    <location>
        <begin position="102"/>
        <end position="120"/>
    </location>
</feature>
<sequence>MKPINLAEPMPAQVAFHQVSQWSLWMLAFRPFFLAGGSLACLSVGYWLLILSGDAQWYLVMPANLWHAHEMLFGFAGVVVAGFLLTAAQTWTGVASINGKPLMWLSLIWLSARLSFFVVVPSIAQFNVYAVLILQVVWWLSVIIVLASMLIKASSKRNYLFLFILSFLCTLNMLYLILVLKNQTQLALAMVDTAVLVISLLVGVVAGRVLPFFTAKGLGLSKQVRTPNIDKAILYLSVLAIALFFISKLFFTVINPALVVMSAAFLHLVRGVCWWNKQVLKVPLLWSLHFAYLALGIGLMLVAISFYSSAILFKDALHFITIGSIGMMILAMMTRVSLGHTGRSLSIPGFMNLAFALVFSAAIIRAFLPSFIGPHLAWQISAVLWLLAFLLFLIHCTPILTRRRVDGRRG</sequence>
<dbReference type="Proteomes" id="UP000016534">
    <property type="component" value="Unassembled WGS sequence"/>
</dbReference>
<evidence type="ECO:0000313" key="2">
    <source>
        <dbReference type="EMBL" id="ERG60323.1"/>
    </source>
</evidence>
<feature type="transmembrane region" description="Helical" evidence="1">
    <location>
        <begin position="186"/>
        <end position="211"/>
    </location>
</feature>
<feature type="transmembrane region" description="Helical" evidence="1">
    <location>
        <begin position="378"/>
        <end position="400"/>
    </location>
</feature>
<feature type="transmembrane region" description="Helical" evidence="1">
    <location>
        <begin position="71"/>
        <end position="90"/>
    </location>
</feature>
<feature type="transmembrane region" description="Helical" evidence="1">
    <location>
        <begin position="350"/>
        <end position="372"/>
    </location>
</feature>
<feature type="transmembrane region" description="Helical" evidence="1">
    <location>
        <begin position="126"/>
        <end position="147"/>
    </location>
</feature>
<evidence type="ECO:0000256" key="1">
    <source>
        <dbReference type="SAM" id="Phobius"/>
    </source>
</evidence>
<accession>A0ABN0NFX0</accession>
<name>A0ABN0NFX0_9GAMM</name>
<feature type="transmembrane region" description="Helical" evidence="1">
    <location>
        <begin position="288"/>
        <end position="310"/>
    </location>
</feature>
<feature type="transmembrane region" description="Helical" evidence="1">
    <location>
        <begin position="257"/>
        <end position="276"/>
    </location>
</feature>
<keyword evidence="1" id="KW-1133">Transmembrane helix</keyword>
<feature type="transmembrane region" description="Helical" evidence="1">
    <location>
        <begin position="32"/>
        <end position="51"/>
    </location>
</feature>
<proteinExistence type="predicted"/>
<keyword evidence="3" id="KW-1185">Reference proteome</keyword>
<dbReference type="InterPro" id="IPR010266">
    <property type="entry name" value="NnrS"/>
</dbReference>
<comment type="caution">
    <text evidence="2">The sequence shown here is derived from an EMBL/GenBank/DDBJ whole genome shotgun (WGS) entry which is preliminary data.</text>
</comment>
<keyword evidence="1" id="KW-0812">Transmembrane</keyword>
<keyword evidence="1" id="KW-0472">Membrane</keyword>
<protein>
    <submittedName>
        <fullName evidence="2">Integral inner membrane permease</fullName>
    </submittedName>
</protein>
<feature type="transmembrane region" description="Helical" evidence="1">
    <location>
        <begin position="316"/>
        <end position="338"/>
    </location>
</feature>
<gene>
    <name evidence="2" type="ORF">PUND_12490</name>
</gene>
<feature type="transmembrane region" description="Helical" evidence="1">
    <location>
        <begin position="232"/>
        <end position="251"/>
    </location>
</feature>